<keyword evidence="6" id="KW-1185">Reference proteome</keyword>
<dbReference type="PRINTS" id="PR00035">
    <property type="entry name" value="HTHGNTR"/>
</dbReference>
<dbReference type="GO" id="GO:0003700">
    <property type="term" value="F:DNA-binding transcription factor activity"/>
    <property type="evidence" value="ECO:0007669"/>
    <property type="project" value="InterPro"/>
</dbReference>
<dbReference type="Proteomes" id="UP000264006">
    <property type="component" value="Chromosome"/>
</dbReference>
<evidence type="ECO:0000256" key="3">
    <source>
        <dbReference type="ARBA" id="ARBA00023163"/>
    </source>
</evidence>
<dbReference type="KEGG" id="euz:DVS28_a4907"/>
<dbReference type="InterPro" id="IPR036388">
    <property type="entry name" value="WH-like_DNA-bd_sf"/>
</dbReference>
<dbReference type="SUPFAM" id="SSF48008">
    <property type="entry name" value="GntR ligand-binding domain-like"/>
    <property type="match status" value="1"/>
</dbReference>
<dbReference type="PROSITE" id="PS50949">
    <property type="entry name" value="HTH_GNTR"/>
    <property type="match status" value="1"/>
</dbReference>
<name>A0A346Y517_9ACTN</name>
<dbReference type="RefSeq" id="WP_164710971.1">
    <property type="nucleotide sequence ID" value="NZ_CP031165.1"/>
</dbReference>
<organism evidence="5 6">
    <name type="scientific">Euzebya pacifica</name>
    <dbReference type="NCBI Taxonomy" id="1608957"/>
    <lineage>
        <taxon>Bacteria</taxon>
        <taxon>Bacillati</taxon>
        <taxon>Actinomycetota</taxon>
        <taxon>Nitriliruptoria</taxon>
        <taxon>Euzebyales</taxon>
    </lineage>
</organism>
<sequence>MTAFDNLQPLAAAPTNALIADQILEGIMDGSIPAGSKLTEARLAERLGVSRGPIREALQRLVAQGVLVSHRGRGVFVATLEPEDVLDVYRCRAVTEAAAVRLIMAGGGQGLQDLEAAAEDLAVAARDGDWTRIARVDLQFHETLVAASGSKRLDRMFATLLVETRMCLMRLKPAYPVPAEIVPQHQDLVEAIRSGDEAAALALVHGHMRRAVVLQLGDEEVLFPAL</sequence>
<dbReference type="Pfam" id="PF07729">
    <property type="entry name" value="FCD"/>
    <property type="match status" value="1"/>
</dbReference>
<proteinExistence type="predicted"/>
<dbReference type="GO" id="GO:0003677">
    <property type="term" value="F:DNA binding"/>
    <property type="evidence" value="ECO:0007669"/>
    <property type="project" value="UniProtKB-KW"/>
</dbReference>
<dbReference type="AlphaFoldDB" id="A0A346Y517"/>
<gene>
    <name evidence="5" type="ORF">DVS28_a4907</name>
</gene>
<dbReference type="EMBL" id="CP031165">
    <property type="protein sequence ID" value="AXV09564.1"/>
    <property type="molecule type" value="Genomic_DNA"/>
</dbReference>
<evidence type="ECO:0000256" key="2">
    <source>
        <dbReference type="ARBA" id="ARBA00023125"/>
    </source>
</evidence>
<evidence type="ECO:0000313" key="6">
    <source>
        <dbReference type="Proteomes" id="UP000264006"/>
    </source>
</evidence>
<dbReference type="InterPro" id="IPR036390">
    <property type="entry name" value="WH_DNA-bd_sf"/>
</dbReference>
<feature type="domain" description="HTH gntR-type" evidence="4">
    <location>
        <begin position="13"/>
        <end position="80"/>
    </location>
</feature>
<evidence type="ECO:0000259" key="4">
    <source>
        <dbReference type="PROSITE" id="PS50949"/>
    </source>
</evidence>
<dbReference type="Pfam" id="PF00392">
    <property type="entry name" value="GntR"/>
    <property type="match status" value="1"/>
</dbReference>
<dbReference type="SUPFAM" id="SSF46785">
    <property type="entry name" value="Winged helix' DNA-binding domain"/>
    <property type="match status" value="1"/>
</dbReference>
<dbReference type="Gene3D" id="1.10.10.10">
    <property type="entry name" value="Winged helix-like DNA-binding domain superfamily/Winged helix DNA-binding domain"/>
    <property type="match status" value="1"/>
</dbReference>
<dbReference type="SMART" id="SM00895">
    <property type="entry name" value="FCD"/>
    <property type="match status" value="1"/>
</dbReference>
<keyword evidence="1" id="KW-0805">Transcription regulation</keyword>
<dbReference type="InterPro" id="IPR008920">
    <property type="entry name" value="TF_FadR/GntR_C"/>
</dbReference>
<dbReference type="CDD" id="cd07377">
    <property type="entry name" value="WHTH_GntR"/>
    <property type="match status" value="1"/>
</dbReference>
<dbReference type="PANTHER" id="PTHR43537:SF45">
    <property type="entry name" value="GNTR FAMILY REGULATORY PROTEIN"/>
    <property type="match status" value="1"/>
</dbReference>
<keyword evidence="3" id="KW-0804">Transcription</keyword>
<reference evidence="5 6" key="1">
    <citation type="submission" date="2018-09" db="EMBL/GenBank/DDBJ databases">
        <title>Complete genome sequence of Euzebya sp. DY32-46 isolated from seawater of Pacific Ocean.</title>
        <authorList>
            <person name="Xu L."/>
            <person name="Wu Y.-H."/>
            <person name="Xu X.-W."/>
        </authorList>
    </citation>
    <scope>NUCLEOTIDE SEQUENCE [LARGE SCALE GENOMIC DNA]</scope>
    <source>
        <strain evidence="5 6">DY32-46</strain>
    </source>
</reference>
<protein>
    <submittedName>
        <fullName evidence="5">Transcriptional regulator, GntR family</fullName>
    </submittedName>
</protein>
<dbReference type="InterPro" id="IPR000524">
    <property type="entry name" value="Tscrpt_reg_HTH_GntR"/>
</dbReference>
<dbReference type="SMART" id="SM00345">
    <property type="entry name" value="HTH_GNTR"/>
    <property type="match status" value="1"/>
</dbReference>
<keyword evidence="2" id="KW-0238">DNA-binding</keyword>
<evidence type="ECO:0000256" key="1">
    <source>
        <dbReference type="ARBA" id="ARBA00023015"/>
    </source>
</evidence>
<dbReference type="Gene3D" id="1.20.120.530">
    <property type="entry name" value="GntR ligand-binding domain-like"/>
    <property type="match status" value="1"/>
</dbReference>
<dbReference type="InterPro" id="IPR011711">
    <property type="entry name" value="GntR_C"/>
</dbReference>
<dbReference type="PANTHER" id="PTHR43537">
    <property type="entry name" value="TRANSCRIPTIONAL REGULATOR, GNTR FAMILY"/>
    <property type="match status" value="1"/>
</dbReference>
<accession>A0A346Y517</accession>
<evidence type="ECO:0000313" key="5">
    <source>
        <dbReference type="EMBL" id="AXV09564.1"/>
    </source>
</evidence>